<feature type="coiled-coil region" evidence="2">
    <location>
        <begin position="768"/>
        <end position="826"/>
    </location>
</feature>
<dbReference type="GO" id="GO:0000155">
    <property type="term" value="F:phosphorelay sensor kinase activity"/>
    <property type="evidence" value="ECO:0007669"/>
    <property type="project" value="TreeGrafter"/>
</dbReference>
<dbReference type="InterPro" id="IPR036388">
    <property type="entry name" value="WH-like_DNA-bd_sf"/>
</dbReference>
<protein>
    <submittedName>
        <fullName evidence="5">Two component regulator with propeller domain</fullName>
    </submittedName>
</protein>
<comment type="caution">
    <text evidence="5">The sequence shown here is derived from an EMBL/GenBank/DDBJ whole genome shotgun (WGS) entry which is preliminary data.</text>
</comment>
<dbReference type="GO" id="GO:0006355">
    <property type="term" value="P:regulation of DNA-templated transcription"/>
    <property type="evidence" value="ECO:0007669"/>
    <property type="project" value="InterPro"/>
</dbReference>
<dbReference type="InterPro" id="IPR015943">
    <property type="entry name" value="WD40/YVTN_repeat-like_dom_sf"/>
</dbReference>
<dbReference type="Gene3D" id="2.130.10.10">
    <property type="entry name" value="YVTN repeat-like/Quinoprotein amine dehydrogenase"/>
    <property type="match status" value="2"/>
</dbReference>
<dbReference type="InterPro" id="IPR011110">
    <property type="entry name" value="Reg_prop"/>
</dbReference>
<dbReference type="GO" id="GO:0003677">
    <property type="term" value="F:DNA binding"/>
    <property type="evidence" value="ECO:0007669"/>
    <property type="project" value="InterPro"/>
</dbReference>
<dbReference type="SUPFAM" id="SSF46894">
    <property type="entry name" value="C-terminal effector domain of the bipartite response regulators"/>
    <property type="match status" value="1"/>
</dbReference>
<evidence type="ECO:0000313" key="5">
    <source>
        <dbReference type="EMBL" id="TYP96665.1"/>
    </source>
</evidence>
<keyword evidence="3" id="KW-0812">Transmembrane</keyword>
<evidence type="ECO:0000256" key="2">
    <source>
        <dbReference type="SAM" id="Coils"/>
    </source>
</evidence>
<dbReference type="Gene3D" id="1.10.10.10">
    <property type="entry name" value="Winged helix-like DNA-binding domain superfamily/Winged helix DNA-binding domain"/>
    <property type="match status" value="1"/>
</dbReference>
<name>A0A5S5DLR9_9SPHI</name>
<sequence>MLYFVSMVQFVSLLLLLVLFGLQSGAQSVPSIGNPFVQNFTKSQYKAGNQNWSIAQGRDGIIYAANNNGLVAYDGAYWALYHLDNKNFARSVAVAPDGKIYVGGKEEFGYYEQTGTGLRYRKLSHLVDPDILENDEIWKILFVSDGIMFQSFSKYYLYKSGKIEVHYGNGEPFLFAHQVADKFWIEKIPSGLHHWSANKFTPLLSKLTNVLAMLPLRQDTYLIGTAKDGLFMLKQNGEAAPWNPDKLINKLLKESQLNNGVKLNDSTFAFGTIKKGIFIINDKGNILHHIHKRNGLQNNTVLSMALDRQGNIWAGLDNGIDRIEINSPFYYYKDIFGEIGTVYAIKVFQNKIYLGTNQGLFYSDWTGSDDTSSSFNFTFVPNSQGQVWALDVFNGQLICGHNDGTFLVEGATLSRISPWTGGWANIQVPGMPSLFLQGNYTGLALFSDNGRWGLKHKFPTPKAAVIALFPKDTRSFWTVLNNRMEIIEFSPDFLSLRVSKSFSFNKDLPNVQYVTPVAVQGNTLFATDKGIFIYDNVLSKFKPYEDFNKALGSYARSKRIKHLGNAAYLFSNQGHFALVNFDQNQVNVDSAIFNNLEDMVMKNYEVVEPAGRHLLFGLDNGIAIFDRNAKGNTRIAAPLILGFQDISAPSDSSRYIDFKQALSNKQNNIRILFSSPWYLTSAIKYQYMLEGYLDEWSKSSETPYIDYTNLSPGTYTFKVRAISATGAVSEITEQRFTINPPWYLQWPAIIFYIMLLGVGVVQARKLVIEKIKRDKLALRQKLHRRQEELLRKEAEQNEKKLIEVRNAQLTQELELKNRELANAAANIVYKNELLNNLHEELLNLKDKNGNKLSTDQLQKVNKLMDNARSDERDWDLFEKSFNESHENFFKKLKADYPTLSPNDLKLCAYLRLNMSSKDIASLLNITTRGVEIRRYRLRKKFGLPTEKNLTEFLLER</sequence>
<keyword evidence="2" id="KW-0175">Coiled coil</keyword>
<keyword evidence="3" id="KW-0472">Membrane</keyword>
<dbReference type="Pfam" id="PF07494">
    <property type="entry name" value="Reg_prop"/>
    <property type="match status" value="1"/>
</dbReference>
<dbReference type="InterPro" id="IPR016032">
    <property type="entry name" value="Sig_transdc_resp-reg_C-effctor"/>
</dbReference>
<evidence type="ECO:0000259" key="4">
    <source>
        <dbReference type="Pfam" id="PF07495"/>
    </source>
</evidence>
<accession>A0A5S5DLR9</accession>
<dbReference type="InterPro" id="IPR013783">
    <property type="entry name" value="Ig-like_fold"/>
</dbReference>
<evidence type="ECO:0000256" key="3">
    <source>
        <dbReference type="SAM" id="Phobius"/>
    </source>
</evidence>
<gene>
    <name evidence="5" type="ORF">BC792_105158</name>
</gene>
<dbReference type="AlphaFoldDB" id="A0A5S5DLR9"/>
<dbReference type="PANTHER" id="PTHR43547:SF2">
    <property type="entry name" value="HYBRID SIGNAL TRANSDUCTION HISTIDINE KINASE C"/>
    <property type="match status" value="1"/>
</dbReference>
<dbReference type="PANTHER" id="PTHR43547">
    <property type="entry name" value="TWO-COMPONENT HISTIDINE KINASE"/>
    <property type="match status" value="1"/>
</dbReference>
<keyword evidence="1" id="KW-0597">Phosphoprotein</keyword>
<keyword evidence="6" id="KW-1185">Reference proteome</keyword>
<dbReference type="Proteomes" id="UP000325105">
    <property type="component" value="Unassembled WGS sequence"/>
</dbReference>
<feature type="transmembrane region" description="Helical" evidence="3">
    <location>
        <begin position="742"/>
        <end position="763"/>
    </location>
</feature>
<dbReference type="InterPro" id="IPR011123">
    <property type="entry name" value="Y_Y_Y"/>
</dbReference>
<dbReference type="SUPFAM" id="SSF63829">
    <property type="entry name" value="Calcium-dependent phosphotriesterase"/>
    <property type="match status" value="2"/>
</dbReference>
<organism evidence="5 6">
    <name type="scientific">Sphingobacterium allocomposti</name>
    <dbReference type="NCBI Taxonomy" id="415956"/>
    <lineage>
        <taxon>Bacteria</taxon>
        <taxon>Pseudomonadati</taxon>
        <taxon>Bacteroidota</taxon>
        <taxon>Sphingobacteriia</taxon>
        <taxon>Sphingobacteriales</taxon>
        <taxon>Sphingobacteriaceae</taxon>
        <taxon>Sphingobacterium</taxon>
    </lineage>
</organism>
<dbReference type="Pfam" id="PF07495">
    <property type="entry name" value="Y_Y_Y"/>
    <property type="match status" value="1"/>
</dbReference>
<dbReference type="EMBL" id="VNHX01000005">
    <property type="protein sequence ID" value="TYP96665.1"/>
    <property type="molecule type" value="Genomic_DNA"/>
</dbReference>
<evidence type="ECO:0000313" key="6">
    <source>
        <dbReference type="Proteomes" id="UP000325105"/>
    </source>
</evidence>
<feature type="domain" description="Two component regulator three Y" evidence="4">
    <location>
        <begin position="680"/>
        <end position="729"/>
    </location>
</feature>
<reference evidence="5 6" key="1">
    <citation type="submission" date="2019-07" db="EMBL/GenBank/DDBJ databases">
        <title>Genomic Encyclopedia of Archaeal and Bacterial Type Strains, Phase II (KMG-II): from individual species to whole genera.</title>
        <authorList>
            <person name="Goeker M."/>
        </authorList>
    </citation>
    <scope>NUCLEOTIDE SEQUENCE [LARGE SCALE GENOMIC DNA]</scope>
    <source>
        <strain evidence="5 6">DSM 18850</strain>
    </source>
</reference>
<dbReference type="Gene3D" id="2.60.40.10">
    <property type="entry name" value="Immunoglobulins"/>
    <property type="match status" value="1"/>
</dbReference>
<keyword evidence="3" id="KW-1133">Transmembrane helix</keyword>
<proteinExistence type="predicted"/>
<evidence type="ECO:0000256" key="1">
    <source>
        <dbReference type="ARBA" id="ARBA00022553"/>
    </source>
</evidence>